<accession>A0ABD0K2B1</accession>
<name>A0ABD0K2B1_9CAEN</name>
<dbReference type="Proteomes" id="UP001519460">
    <property type="component" value="Unassembled WGS sequence"/>
</dbReference>
<comment type="caution">
    <text evidence="1">The sequence shown here is derived from an EMBL/GenBank/DDBJ whole genome shotgun (WGS) entry which is preliminary data.</text>
</comment>
<organism evidence="1 2">
    <name type="scientific">Batillaria attramentaria</name>
    <dbReference type="NCBI Taxonomy" id="370345"/>
    <lineage>
        <taxon>Eukaryota</taxon>
        <taxon>Metazoa</taxon>
        <taxon>Spiralia</taxon>
        <taxon>Lophotrochozoa</taxon>
        <taxon>Mollusca</taxon>
        <taxon>Gastropoda</taxon>
        <taxon>Caenogastropoda</taxon>
        <taxon>Sorbeoconcha</taxon>
        <taxon>Cerithioidea</taxon>
        <taxon>Batillariidae</taxon>
        <taxon>Batillaria</taxon>
    </lineage>
</organism>
<proteinExistence type="predicted"/>
<sequence>IRGQLNSLPARIRLILDQNDYNGDRIIDANDIDIDLLRYQRDMALYGLTEEYVYNRYPSDTYGDCISTAKIKEVHVLGGEFQLSYSDFNQIQLD</sequence>
<feature type="non-terminal residue" evidence="1">
    <location>
        <position position="1"/>
    </location>
</feature>
<dbReference type="EMBL" id="JACVVK020000260">
    <property type="protein sequence ID" value="KAK7481537.1"/>
    <property type="molecule type" value="Genomic_DNA"/>
</dbReference>
<protein>
    <submittedName>
        <fullName evidence="1">Uncharacterized protein</fullName>
    </submittedName>
</protein>
<reference evidence="1 2" key="1">
    <citation type="journal article" date="2023" name="Sci. Data">
        <title>Genome assembly of the Korean intertidal mud-creeper Batillaria attramentaria.</title>
        <authorList>
            <person name="Patra A.K."/>
            <person name="Ho P.T."/>
            <person name="Jun S."/>
            <person name="Lee S.J."/>
            <person name="Kim Y."/>
            <person name="Won Y.J."/>
        </authorList>
    </citation>
    <scope>NUCLEOTIDE SEQUENCE [LARGE SCALE GENOMIC DNA]</scope>
    <source>
        <strain evidence="1">Wonlab-2016</strain>
    </source>
</reference>
<gene>
    <name evidence="1" type="ORF">BaRGS_00027186</name>
</gene>
<dbReference type="AlphaFoldDB" id="A0ABD0K2B1"/>
<evidence type="ECO:0000313" key="2">
    <source>
        <dbReference type="Proteomes" id="UP001519460"/>
    </source>
</evidence>
<feature type="non-terminal residue" evidence="1">
    <location>
        <position position="94"/>
    </location>
</feature>
<keyword evidence="2" id="KW-1185">Reference proteome</keyword>
<evidence type="ECO:0000313" key="1">
    <source>
        <dbReference type="EMBL" id="KAK7481537.1"/>
    </source>
</evidence>